<proteinExistence type="predicted"/>
<dbReference type="AlphaFoldDB" id="A0A6A3QPR5"/>
<sequence>MEGRRMSIMAAHRFVRSAGMVPGLLELQPRPECGIQSTRRANEAERLDSRLERYACRLDMRAGLLGSAVIHNPLAP</sequence>
<evidence type="ECO:0000313" key="6">
    <source>
        <dbReference type="Proteomes" id="UP000488956"/>
    </source>
</evidence>
<name>A0A6A3QPR5_9STRA</name>
<dbReference type="EMBL" id="QXGC01009465">
    <property type="protein sequence ID" value="KAE9157615.1"/>
    <property type="molecule type" value="Genomic_DNA"/>
</dbReference>
<dbReference type="Proteomes" id="UP000440732">
    <property type="component" value="Unassembled WGS sequence"/>
</dbReference>
<accession>A0A6A3QPR5</accession>
<gene>
    <name evidence="3" type="ORF">PF004_g32154</name>
    <name evidence="2" type="ORF">PF006_g27494</name>
    <name evidence="1" type="ORF">PF010_g32421</name>
</gene>
<evidence type="ECO:0000313" key="3">
    <source>
        <dbReference type="EMBL" id="KAE9157615.1"/>
    </source>
</evidence>
<organism evidence="2 4">
    <name type="scientific">Phytophthora fragariae</name>
    <dbReference type="NCBI Taxonomy" id="53985"/>
    <lineage>
        <taxon>Eukaryota</taxon>
        <taxon>Sar</taxon>
        <taxon>Stramenopiles</taxon>
        <taxon>Oomycota</taxon>
        <taxon>Peronosporomycetes</taxon>
        <taxon>Peronosporales</taxon>
        <taxon>Peronosporaceae</taxon>
        <taxon>Phytophthora</taxon>
    </lineage>
</organism>
<comment type="caution">
    <text evidence="2">The sequence shown here is derived from an EMBL/GenBank/DDBJ whole genome shotgun (WGS) entry which is preliminary data.</text>
</comment>
<evidence type="ECO:0000313" key="1">
    <source>
        <dbReference type="EMBL" id="KAE9054699.1"/>
    </source>
</evidence>
<evidence type="ECO:0000313" key="5">
    <source>
        <dbReference type="Proteomes" id="UP000476176"/>
    </source>
</evidence>
<dbReference type="EMBL" id="QXFX01009383">
    <property type="protein sequence ID" value="KAE9054699.1"/>
    <property type="molecule type" value="Genomic_DNA"/>
</dbReference>
<evidence type="ECO:0000313" key="4">
    <source>
        <dbReference type="Proteomes" id="UP000440732"/>
    </source>
</evidence>
<dbReference type="Proteomes" id="UP000476176">
    <property type="component" value="Unassembled WGS sequence"/>
</dbReference>
<dbReference type="EMBL" id="QXGA01003767">
    <property type="protein sequence ID" value="KAE9079558.1"/>
    <property type="molecule type" value="Genomic_DNA"/>
</dbReference>
<protein>
    <submittedName>
        <fullName evidence="2">Uncharacterized protein</fullName>
    </submittedName>
</protein>
<reference evidence="2 4" key="1">
    <citation type="submission" date="2018-08" db="EMBL/GenBank/DDBJ databases">
        <title>Genomic investigation of the strawberry pathogen Phytophthora fragariae indicates pathogenicity is determined by transcriptional variation in three key races.</title>
        <authorList>
            <person name="Adams T.M."/>
            <person name="Armitage A.D."/>
            <person name="Sobczyk M.K."/>
            <person name="Bates H.J."/>
            <person name="Dunwell J.M."/>
            <person name="Nellist C.F."/>
            <person name="Harrison R.J."/>
        </authorList>
    </citation>
    <scope>NUCLEOTIDE SEQUENCE [LARGE SCALE GENOMIC DNA]</scope>
    <source>
        <strain evidence="3 5">BC-23</strain>
        <strain evidence="2 4">NOV-5</strain>
        <strain evidence="1 6">ONT-3</strain>
    </source>
</reference>
<dbReference type="Proteomes" id="UP000488956">
    <property type="component" value="Unassembled WGS sequence"/>
</dbReference>
<evidence type="ECO:0000313" key="2">
    <source>
        <dbReference type="EMBL" id="KAE9079558.1"/>
    </source>
</evidence>